<evidence type="ECO:0000313" key="10">
    <source>
        <dbReference type="Proteomes" id="UP000591131"/>
    </source>
</evidence>
<keyword evidence="7" id="KW-1133">Transmembrane helix</keyword>
<keyword evidence="7" id="KW-0812">Transmembrane</keyword>
<keyword evidence="3" id="KW-0479">Metal-binding</keyword>
<gene>
    <name evidence="9" type="ORF">FOL47_011064</name>
</gene>
<dbReference type="GO" id="GO:0004222">
    <property type="term" value="F:metalloendopeptidase activity"/>
    <property type="evidence" value="ECO:0007669"/>
    <property type="project" value="InterPro"/>
</dbReference>
<dbReference type="EMBL" id="JAAPAO010000092">
    <property type="protein sequence ID" value="KAF4673055.1"/>
    <property type="molecule type" value="Genomic_DNA"/>
</dbReference>
<feature type="domain" description="Peptidase M48" evidence="8">
    <location>
        <begin position="204"/>
        <end position="368"/>
    </location>
</feature>
<evidence type="ECO:0000256" key="4">
    <source>
        <dbReference type="ARBA" id="ARBA00022801"/>
    </source>
</evidence>
<evidence type="ECO:0000256" key="5">
    <source>
        <dbReference type="ARBA" id="ARBA00022833"/>
    </source>
</evidence>
<feature type="transmembrane region" description="Helical" evidence="7">
    <location>
        <begin position="272"/>
        <end position="293"/>
    </location>
</feature>
<dbReference type="Pfam" id="PF01435">
    <property type="entry name" value="Peptidase_M48"/>
    <property type="match status" value="1"/>
</dbReference>
<dbReference type="GO" id="GO:0006515">
    <property type="term" value="P:protein quality control for misfolded or incompletely synthesized proteins"/>
    <property type="evidence" value="ECO:0007669"/>
    <property type="project" value="TreeGrafter"/>
</dbReference>
<evidence type="ECO:0000256" key="6">
    <source>
        <dbReference type="ARBA" id="ARBA00023049"/>
    </source>
</evidence>
<protein>
    <recommendedName>
        <fullName evidence="8">Peptidase M48 domain-containing protein</fullName>
    </recommendedName>
</protein>
<evidence type="ECO:0000256" key="1">
    <source>
        <dbReference type="ARBA" id="ARBA00001947"/>
    </source>
</evidence>
<dbReference type="GO" id="GO:0046872">
    <property type="term" value="F:metal ion binding"/>
    <property type="evidence" value="ECO:0007669"/>
    <property type="project" value="UniProtKB-KW"/>
</dbReference>
<keyword evidence="4" id="KW-0378">Hydrolase</keyword>
<accession>A0A7J6MNC0</accession>
<reference evidence="9 10" key="1">
    <citation type="submission" date="2020-04" db="EMBL/GenBank/DDBJ databases">
        <title>Perkinsus chesapeaki whole genome sequence.</title>
        <authorList>
            <person name="Bogema D.R."/>
        </authorList>
    </citation>
    <scope>NUCLEOTIDE SEQUENCE [LARGE SCALE GENOMIC DNA]</scope>
    <source>
        <strain evidence="9">ATCC PRA-425</strain>
    </source>
</reference>
<dbReference type="GO" id="GO:0034982">
    <property type="term" value="P:mitochondrial protein processing"/>
    <property type="evidence" value="ECO:0007669"/>
    <property type="project" value="TreeGrafter"/>
</dbReference>
<evidence type="ECO:0000259" key="8">
    <source>
        <dbReference type="Pfam" id="PF01435"/>
    </source>
</evidence>
<comment type="caution">
    <text evidence="9">The sequence shown here is derived from an EMBL/GenBank/DDBJ whole genome shotgun (WGS) entry which is preliminary data.</text>
</comment>
<dbReference type="CDD" id="cd07331">
    <property type="entry name" value="M48C_Oma1_like"/>
    <property type="match status" value="1"/>
</dbReference>
<proteinExistence type="predicted"/>
<evidence type="ECO:0000313" key="9">
    <source>
        <dbReference type="EMBL" id="KAF4673055.1"/>
    </source>
</evidence>
<organism evidence="9 10">
    <name type="scientific">Perkinsus chesapeaki</name>
    <name type="common">Clam parasite</name>
    <name type="synonym">Perkinsus andrewsi</name>
    <dbReference type="NCBI Taxonomy" id="330153"/>
    <lineage>
        <taxon>Eukaryota</taxon>
        <taxon>Sar</taxon>
        <taxon>Alveolata</taxon>
        <taxon>Perkinsozoa</taxon>
        <taxon>Perkinsea</taxon>
        <taxon>Perkinsida</taxon>
        <taxon>Perkinsidae</taxon>
        <taxon>Perkinsus</taxon>
    </lineage>
</organism>
<dbReference type="Proteomes" id="UP000591131">
    <property type="component" value="Unassembled WGS sequence"/>
</dbReference>
<keyword evidence="5" id="KW-0862">Zinc</keyword>
<dbReference type="OrthoDB" id="7464992at2759"/>
<dbReference type="PANTHER" id="PTHR22726">
    <property type="entry name" value="METALLOENDOPEPTIDASE OMA1"/>
    <property type="match status" value="1"/>
</dbReference>
<comment type="cofactor">
    <cofactor evidence="1">
        <name>Zn(2+)</name>
        <dbReference type="ChEBI" id="CHEBI:29105"/>
    </cofactor>
</comment>
<dbReference type="PANTHER" id="PTHR22726:SF1">
    <property type="entry name" value="METALLOENDOPEPTIDASE OMA1, MITOCHONDRIAL"/>
    <property type="match status" value="1"/>
</dbReference>
<evidence type="ECO:0000256" key="7">
    <source>
        <dbReference type="SAM" id="Phobius"/>
    </source>
</evidence>
<evidence type="ECO:0000256" key="2">
    <source>
        <dbReference type="ARBA" id="ARBA00022670"/>
    </source>
</evidence>
<name>A0A7J6MNC0_PERCH</name>
<keyword evidence="7" id="KW-0472">Membrane</keyword>
<dbReference type="AlphaFoldDB" id="A0A7J6MNC0"/>
<dbReference type="GO" id="GO:0005743">
    <property type="term" value="C:mitochondrial inner membrane"/>
    <property type="evidence" value="ECO:0007669"/>
    <property type="project" value="TreeGrafter"/>
</dbReference>
<keyword evidence="10" id="KW-1185">Reference proteome</keyword>
<dbReference type="InterPro" id="IPR001915">
    <property type="entry name" value="Peptidase_M48"/>
</dbReference>
<sequence length="462" mass="51609">MPSSLLASSALRLAPPLLPILPPLIKLGQLVAPFLAKIAAKGALGKYILASKTKILIGSKWTAKALPLARVYSIKRKADGKSQDEYHFWIFDKSIAAVSILTATLTTLIVLGSLERNPFNERWRLLHLSIGEERELGEAAAKAILDDCFSNGAHAVLPSEHPLSREIVRIVDALNNELPQLLEDYFKSSGVSHHAWEEGKNLIPQWKVHVLLSDTCNATCLPSGDVFIYAGCIARCASRDRLAAIIAHEMAHVISRHGAEQISAAAIMDVPLGYFSSILTLSMTAFGIFRYIFMWHRPPTSWIVDLPYSRHCEHEADVLGMELMSRAGFDPRAAIGSQAVLALAMSETTPSWARTHPPSEDRASVLRDNLPHCMQFYYANAFKEVMFDAALAVDERSFGNRLKAMVFRQRTTNERRLQDTIEYWSRILREETVREYLNGELSEENSSVQKNISRLQKTLSVE</sequence>
<keyword evidence="2" id="KW-0645">Protease</keyword>
<dbReference type="Gene3D" id="3.30.2010.10">
    <property type="entry name" value="Metalloproteases ('zincins'), catalytic domain"/>
    <property type="match status" value="1"/>
</dbReference>
<evidence type="ECO:0000256" key="3">
    <source>
        <dbReference type="ARBA" id="ARBA00022723"/>
    </source>
</evidence>
<keyword evidence="6" id="KW-0482">Metalloprotease</keyword>
<dbReference type="InterPro" id="IPR051156">
    <property type="entry name" value="Mito/Outer_Membr_Metalloprot"/>
</dbReference>